<dbReference type="EMBL" id="LT854265">
    <property type="protein sequence ID" value="SMR62141.1"/>
    <property type="molecule type" value="Genomic_DNA"/>
</dbReference>
<organism evidence="5 6">
    <name type="scientific">Zymoseptoria tritici ST99CH_1E4</name>
    <dbReference type="NCBI Taxonomy" id="1276532"/>
    <lineage>
        <taxon>Eukaryota</taxon>
        <taxon>Fungi</taxon>
        <taxon>Dikarya</taxon>
        <taxon>Ascomycota</taxon>
        <taxon>Pezizomycotina</taxon>
        <taxon>Dothideomycetes</taxon>
        <taxon>Dothideomycetidae</taxon>
        <taxon>Mycosphaerellales</taxon>
        <taxon>Mycosphaerellaceae</taxon>
        <taxon>Zymoseptoria</taxon>
    </lineage>
</organism>
<feature type="signal peptide" evidence="4">
    <location>
        <begin position="1"/>
        <end position="19"/>
    </location>
</feature>
<evidence type="ECO:0000313" key="5">
    <source>
        <dbReference type="EMBL" id="SMR62141.1"/>
    </source>
</evidence>
<proteinExistence type="inferred from homology"/>
<gene>
    <name evidence="5" type="ORF">ZT1E4_G11454</name>
</gene>
<evidence type="ECO:0000256" key="2">
    <source>
        <dbReference type="ARBA" id="ARBA00022729"/>
    </source>
</evidence>
<dbReference type="AlphaFoldDB" id="A0A2H1H8I8"/>
<keyword evidence="2 4" id="KW-0732">Signal</keyword>
<evidence type="ECO:0000313" key="6">
    <source>
        <dbReference type="Proteomes" id="UP000245764"/>
    </source>
</evidence>
<dbReference type="InterPro" id="IPR006969">
    <property type="entry name" value="Stig-like"/>
</dbReference>
<evidence type="ECO:0000256" key="3">
    <source>
        <dbReference type="SAM" id="MobiDB-lite"/>
    </source>
</evidence>
<evidence type="ECO:0000256" key="1">
    <source>
        <dbReference type="ARBA" id="ARBA00006010"/>
    </source>
</evidence>
<reference evidence="6" key="1">
    <citation type="submission" date="2017-05" db="EMBL/GenBank/DDBJ databases">
        <authorList>
            <person name="Song R."/>
            <person name="Chenine A.L."/>
            <person name="Ruprecht R.M."/>
        </authorList>
    </citation>
    <scope>NUCLEOTIDE SEQUENCE [LARGE SCALE GENOMIC DNA]</scope>
</reference>
<dbReference type="Pfam" id="PF04885">
    <property type="entry name" value="Stig1"/>
    <property type="match status" value="1"/>
</dbReference>
<evidence type="ECO:0000256" key="4">
    <source>
        <dbReference type="SAM" id="SignalP"/>
    </source>
</evidence>
<dbReference type="Proteomes" id="UP000245764">
    <property type="component" value="Chromosome 13"/>
</dbReference>
<feature type="region of interest" description="Disordered" evidence="3">
    <location>
        <begin position="307"/>
        <end position="380"/>
    </location>
</feature>
<feature type="compositionally biased region" description="Low complexity" evidence="3">
    <location>
        <begin position="337"/>
        <end position="356"/>
    </location>
</feature>
<feature type="chain" id="PRO_5013547298" evidence="4">
    <location>
        <begin position="20"/>
        <end position="424"/>
    </location>
</feature>
<feature type="region of interest" description="Disordered" evidence="3">
    <location>
        <begin position="172"/>
        <end position="244"/>
    </location>
</feature>
<comment type="similarity">
    <text evidence="1">Belongs to the STIG1 family.</text>
</comment>
<accession>A0A2H1H8I8</accession>
<sequence>MHFLSLIATAAFLSTSASAANIPSPRVEAREAYSRSNVDNCEAALRWHKASVFCSSFAHIKDVKTTVYKNAPTTMVTTTKTAACTTRPKSYAYAKREASADAYYGHQQQCNRQGLPTYAQKYCCEDISKACRRYVKPKTTTITISKKQCTSTQTRWITPACTTTTTEKSSSTTTTKLATTTSSAQTTSSRTTTATASSTSSKDTTQRTVKTTATTASTTQSTTTTSVSTSTTTTAPAGPTTGPTCPANQMACGSSCLDTSRDDNNCGGCGNKCEFSRKACVEGECSCTPDLQFNQVGNNSHHVLSNYDLPAPKPNTINDQPQAKPEYTHHHQLRGATTTTTMTDPNPNNGSSSNNSMQGNDRRLPPLAPNTSSGTLPTGFGGGWLARGGAEPGSGLQALFNEWFLKEGVEDWRKKQYKGKEPKK</sequence>
<protein>
    <submittedName>
        <fullName evidence="5">Uncharacterized protein</fullName>
    </submittedName>
</protein>
<name>A0A2H1H8I8_ZYMTR</name>